<protein>
    <submittedName>
        <fullName evidence="3">Uncharacterized protein</fullName>
    </submittedName>
</protein>
<feature type="compositionally biased region" description="Basic residues" evidence="2">
    <location>
        <begin position="1019"/>
        <end position="1029"/>
    </location>
</feature>
<feature type="compositionally biased region" description="Polar residues" evidence="2">
    <location>
        <begin position="194"/>
        <end position="204"/>
    </location>
</feature>
<feature type="compositionally biased region" description="Basic and acidic residues" evidence="2">
    <location>
        <begin position="515"/>
        <end position="528"/>
    </location>
</feature>
<reference evidence="4" key="1">
    <citation type="journal article" date="2014" name="Proc. Natl. Acad. Sci. U.S.A.">
        <title>Extensive sampling of basidiomycete genomes demonstrates inadequacy of the white-rot/brown-rot paradigm for wood decay fungi.</title>
        <authorList>
            <person name="Riley R."/>
            <person name="Salamov A.A."/>
            <person name="Brown D.W."/>
            <person name="Nagy L.G."/>
            <person name="Floudas D."/>
            <person name="Held B.W."/>
            <person name="Levasseur A."/>
            <person name="Lombard V."/>
            <person name="Morin E."/>
            <person name="Otillar R."/>
            <person name="Lindquist E.A."/>
            <person name="Sun H."/>
            <person name="LaButti K.M."/>
            <person name="Schmutz J."/>
            <person name="Jabbour D."/>
            <person name="Luo H."/>
            <person name="Baker S.E."/>
            <person name="Pisabarro A.G."/>
            <person name="Walton J.D."/>
            <person name="Blanchette R.A."/>
            <person name="Henrissat B."/>
            <person name="Martin F."/>
            <person name="Cullen D."/>
            <person name="Hibbett D.S."/>
            <person name="Grigoriev I.V."/>
        </authorList>
    </citation>
    <scope>NUCLEOTIDE SEQUENCE [LARGE SCALE GENOMIC DNA]</scope>
    <source>
        <strain evidence="4">CBS 339.88</strain>
    </source>
</reference>
<sequence length="1307" mass="141845">MVQETIGHAGFGKLKASRVWMVHQNNFSLGTLEQRSELTFLFYHLTYLRTTQFKNAIRHCFQWILLLSKQIDFGAETKIVALEDTLKKYLFGRGNKSQFFLTPSFLRDLKLPAEEAKRLCAELADLRLKKAQNENEENARKLMGAGAGNSMRMILPAPGDKNAQPGPIGTAAGLEPVNHFAEAGAVIGAKSGQDEASQGRSVNEATGVEPESLSCKQTVEGEVTTDATHNELGSPGAPEIIQAQIIDPISVKAGLAVQAPFTGPQQASPSDVLQPLQGGQVKIVAGAAPDNVVLNALPTPTQLEGNAVARPPSSSRDEDKMESKGDDETTTKLSHTASKYDVPGAIDPVSQSFREISTSQGLSYATQDRPLVTGNMHTSQPFSAYSTLFLGNGDINSKGSDQRRPQKHQEHGIKTAQKPEAGAYISNANSQGSGTHSASVTMSADIGQLNYYAQDIEATIQSSQRNAIEPLGSSGSRLLMGPEYAAGQAHAADITQLQKLTQQIKSDLNGQISDNAKRPQEIEAKEPKMSFASRTMASCVENALKLTSTELSALDDKSEGDLTNSSYGPTGGQTQSFYSSISSQTREIMHHSLSQQPTDEGSYGPAGGQLTGLWNQDNWENSLNGQTPQIIPDGLCQQANDDSSHGPALGQRAELGNKGELANSGPYGQTAQDTLVALHPQPAVDSRPAGDPLGKANVGWLPGARKSNDTYIIPFEPANVANLQTQYTFPEHDPYFIASIPGSLPEEYTSPQCLDVDADPTGEANFVNPGASQSSLDIFNNLFDVADILMQAAGSSDGPSDGPSGGFLGQSPATSTAVAAFQESNDMDCAAEPRSESNISESKSVQKTRKEVQHREFALQNLQNELALEERKLSNLKDLFRDGSMTFDQARGPIEQKEREVNLLQTDVAQAVAESASASKNLLAVCDKAELDDLVQQISGLKGVLSSNPGYPFDVMAHIQLDMKKKSVRVQELQARCKPSEGEVGDDNSEEEVAERSRAKGKSKVVPTKRAKAEDPNPKGKKVTSKRVKREAPSSSQPGIPKKRTDKQRLSDIAKIVSTWLETESPTLTRIVSEDLSLPELSEDDVRYAEQEGRRQIAEFLEKGNPNVVNATVRKWCINFPGYLPECATATRELAILVHTSGQSNTRCRHHATHRNIKWKGTYDGNGPNIVEGVTYPPDLGSGEAHPKHFNCGCPIDAVLVDFFFWKTARACSFSNPNRMESMRQDATPPRIRAFVNSAFAMYAMLTVEGIYIKKVATEDEVVDNVQMKLVWNLVRRLNAKGWQINLIQGQRQSVESEDGMMEMCED</sequence>
<dbReference type="EMBL" id="KL142378">
    <property type="protein sequence ID" value="KDR76767.1"/>
    <property type="molecule type" value="Genomic_DNA"/>
</dbReference>
<keyword evidence="1" id="KW-0175">Coiled coil</keyword>
<feature type="compositionally biased region" description="Basic and acidic residues" evidence="2">
    <location>
        <begin position="315"/>
        <end position="330"/>
    </location>
</feature>
<feature type="compositionally biased region" description="Acidic residues" evidence="2">
    <location>
        <begin position="983"/>
        <end position="993"/>
    </location>
</feature>
<evidence type="ECO:0000256" key="2">
    <source>
        <dbReference type="SAM" id="MobiDB-lite"/>
    </source>
</evidence>
<dbReference type="HOGENOM" id="CLU_261000_0_0_1"/>
<name>A0A067T352_GALM3</name>
<dbReference type="STRING" id="685588.A0A067T352"/>
<feature type="coiled-coil region" evidence="1">
    <location>
        <begin position="845"/>
        <end position="914"/>
    </location>
</feature>
<evidence type="ECO:0000313" key="4">
    <source>
        <dbReference type="Proteomes" id="UP000027222"/>
    </source>
</evidence>
<dbReference type="Proteomes" id="UP000027222">
    <property type="component" value="Unassembled WGS sequence"/>
</dbReference>
<feature type="region of interest" description="Disordered" evidence="2">
    <location>
        <begin position="972"/>
        <end position="1048"/>
    </location>
</feature>
<evidence type="ECO:0000313" key="3">
    <source>
        <dbReference type="EMBL" id="KDR76767.1"/>
    </source>
</evidence>
<keyword evidence="4" id="KW-1185">Reference proteome</keyword>
<accession>A0A067T352</accession>
<feature type="region of interest" description="Disordered" evidence="2">
    <location>
        <begin position="393"/>
        <end position="420"/>
    </location>
</feature>
<feature type="region of interest" description="Disordered" evidence="2">
    <location>
        <begin position="303"/>
        <end position="333"/>
    </location>
</feature>
<gene>
    <name evidence="3" type="ORF">GALMADRAFT_210640</name>
</gene>
<feature type="compositionally biased region" description="Polar residues" evidence="2">
    <location>
        <begin position="561"/>
        <end position="599"/>
    </location>
</feature>
<feature type="region of interest" description="Disordered" evidence="2">
    <location>
        <begin position="556"/>
        <end position="652"/>
    </location>
</feature>
<feature type="compositionally biased region" description="Basic residues" evidence="2">
    <location>
        <begin position="999"/>
        <end position="1010"/>
    </location>
</feature>
<evidence type="ECO:0000256" key="1">
    <source>
        <dbReference type="SAM" id="Coils"/>
    </source>
</evidence>
<feature type="region of interest" description="Disordered" evidence="2">
    <location>
        <begin position="191"/>
        <end position="215"/>
    </location>
</feature>
<organism evidence="3 4">
    <name type="scientific">Galerina marginata (strain CBS 339.88)</name>
    <dbReference type="NCBI Taxonomy" id="685588"/>
    <lineage>
        <taxon>Eukaryota</taxon>
        <taxon>Fungi</taxon>
        <taxon>Dikarya</taxon>
        <taxon>Basidiomycota</taxon>
        <taxon>Agaricomycotina</taxon>
        <taxon>Agaricomycetes</taxon>
        <taxon>Agaricomycetidae</taxon>
        <taxon>Agaricales</taxon>
        <taxon>Agaricineae</taxon>
        <taxon>Strophariaceae</taxon>
        <taxon>Galerina</taxon>
    </lineage>
</organism>
<proteinExistence type="predicted"/>
<dbReference type="OrthoDB" id="3062477at2759"/>
<feature type="compositionally biased region" description="Polar residues" evidence="2">
    <location>
        <begin position="612"/>
        <end position="629"/>
    </location>
</feature>
<feature type="region of interest" description="Disordered" evidence="2">
    <location>
        <begin position="508"/>
        <end position="529"/>
    </location>
</feature>
<feature type="compositionally biased region" description="Basic and acidic residues" evidence="2">
    <location>
        <begin position="400"/>
        <end position="413"/>
    </location>
</feature>